<evidence type="ECO:0000256" key="5">
    <source>
        <dbReference type="ARBA" id="ARBA00012179"/>
    </source>
</evidence>
<organism evidence="15 16">
    <name type="scientific">Strigamia maritima</name>
    <name type="common">European centipede</name>
    <name type="synonym">Geophilus maritimus</name>
    <dbReference type="NCBI Taxonomy" id="126957"/>
    <lineage>
        <taxon>Eukaryota</taxon>
        <taxon>Metazoa</taxon>
        <taxon>Ecdysozoa</taxon>
        <taxon>Arthropoda</taxon>
        <taxon>Myriapoda</taxon>
        <taxon>Chilopoda</taxon>
        <taxon>Pleurostigmophora</taxon>
        <taxon>Geophilomorpha</taxon>
        <taxon>Linotaeniidae</taxon>
        <taxon>Strigamia</taxon>
    </lineage>
</organism>
<keyword evidence="16" id="KW-1185">Reference proteome</keyword>
<evidence type="ECO:0000256" key="2">
    <source>
        <dbReference type="ARBA" id="ARBA00001946"/>
    </source>
</evidence>
<dbReference type="InterPro" id="IPR011990">
    <property type="entry name" value="TPR-like_helical_dom_sf"/>
</dbReference>
<evidence type="ECO:0000313" key="16">
    <source>
        <dbReference type="Proteomes" id="UP000014500"/>
    </source>
</evidence>
<dbReference type="EnsemblMetazoa" id="SMAR000711-RA">
    <property type="protein sequence ID" value="SMAR000711-PA"/>
    <property type="gene ID" value="SMAR000711"/>
</dbReference>
<evidence type="ECO:0000256" key="3">
    <source>
        <dbReference type="ARBA" id="ARBA00004173"/>
    </source>
</evidence>
<sequence length="912" mass="103406">MKKFFATASRLKKGDFIHKLIEEKKFYTLHEWYKIKSIVIRDAGISETGFAGYIMKILHRDNNLIGAKSLIEFLDVEKTQPTPKLLTQFLQMCAESATGDQIVYNSYEKLRELYPSYVAMTDFCSVALSNTNHWHEMINLLEKFEELGRPPTRRYDLLVQTAFAKGEIDVGLAVLERMAREKRFPSCRTVHEWLEVCELDESKMNDFLDYLQNTRMTLTSELAEKVRNYFEMKGFDAKYVSMQTHFGYCSNCKTNLQKLSLDQAEFKFLSNTILAMVKNGENKFLKCEFELELHDFAGLMARTAPYDIILDATSIGVGGDLSSLVEHLIRKEKNVLIIGKKRLKLKESIKNKCQVFITQSLWPDDPFILYAAFSSGWGASVVSRNVWANSSYVFRGKDQLLELFAKWRTCKQVPFRVDGQIELLEPRNVNPVFQRTDLGMHIPLTSKPNTDIVNSLKSPTTNKKAKLAEEIATEPKINEKPTEISKTDQFASVVAFLQSKGPFYDEVSSLLSQFKRLYLNKIHNTELNLPEIVEFYLKKCDFTFKWNTNTEKSQLIVEEFLISEGTTKEMACDKLIKLILDSKSNLKHCKPKHPLFVRLVPPITQAKDVDILKLLPSLIAFKSAFFDFKAETDNLITKIYSCAKTSGLRVKQHVTFDRVEKSTKCVIDLNGFAVCSGTEQNKNKARAQALHGFMSEIEKLIEKGNGIDASSVDEAELKNGVDLVCEPVLCAADFVLFDGVGTDAGKVLNYSAEMSNASLVFKVYKGVSTMSLGSDFVAAVKCQGEEPFGSLVQVVLEKLKRRCYTIVVKKTFPDIEIKRDDVLSESEVDIARVKEILKEFSESYKMQSVVLSTNFSATERESICSVAKSLFLKITEDSIVTVKKRKPIESFASYLLTNGGSVDGYELIPPQK</sequence>
<dbReference type="GO" id="GO:0001682">
    <property type="term" value="P:tRNA 5'-leader removal"/>
    <property type="evidence" value="ECO:0007669"/>
    <property type="project" value="TreeGrafter"/>
</dbReference>
<dbReference type="Proteomes" id="UP000014500">
    <property type="component" value="Unassembled WGS sequence"/>
</dbReference>
<evidence type="ECO:0000256" key="9">
    <source>
        <dbReference type="ARBA" id="ARBA00022801"/>
    </source>
</evidence>
<dbReference type="GO" id="GO:0097745">
    <property type="term" value="P:mitochondrial tRNA 5'-end processing"/>
    <property type="evidence" value="ECO:0007669"/>
    <property type="project" value="TreeGrafter"/>
</dbReference>
<dbReference type="HOGENOM" id="CLU_318931_0_0_1"/>
<keyword evidence="13" id="KW-0496">Mitochondrion</keyword>
<dbReference type="Pfam" id="PF16953">
    <property type="entry name" value="PRORP"/>
    <property type="match status" value="1"/>
</dbReference>
<evidence type="ECO:0000256" key="7">
    <source>
        <dbReference type="ARBA" id="ARBA00022722"/>
    </source>
</evidence>
<keyword evidence="7" id="KW-0540">Nuclease</keyword>
<proteinExistence type="inferred from homology"/>
<dbReference type="EC" id="3.1.26.5" evidence="5"/>
<name>T1IIL0_STRMM</name>
<dbReference type="GO" id="GO:0030678">
    <property type="term" value="C:mitochondrial ribonuclease P complex"/>
    <property type="evidence" value="ECO:0007669"/>
    <property type="project" value="TreeGrafter"/>
</dbReference>
<keyword evidence="10" id="KW-0862">Zinc</keyword>
<reference evidence="16" key="1">
    <citation type="submission" date="2011-05" db="EMBL/GenBank/DDBJ databases">
        <authorList>
            <person name="Richards S.R."/>
            <person name="Qu J."/>
            <person name="Jiang H."/>
            <person name="Jhangiani S.N."/>
            <person name="Agravi P."/>
            <person name="Goodspeed R."/>
            <person name="Gross S."/>
            <person name="Mandapat C."/>
            <person name="Jackson L."/>
            <person name="Mathew T."/>
            <person name="Pu L."/>
            <person name="Thornton R."/>
            <person name="Saada N."/>
            <person name="Wilczek-Boney K.B."/>
            <person name="Lee S."/>
            <person name="Kovar C."/>
            <person name="Wu Y."/>
            <person name="Scherer S.E."/>
            <person name="Worley K.C."/>
            <person name="Muzny D.M."/>
            <person name="Gibbs R."/>
        </authorList>
    </citation>
    <scope>NUCLEOTIDE SEQUENCE</scope>
    <source>
        <strain evidence="16">Brora</strain>
    </source>
</reference>
<evidence type="ECO:0000313" key="15">
    <source>
        <dbReference type="EnsemblMetazoa" id="SMAR000711-PA"/>
    </source>
</evidence>
<protein>
    <recommendedName>
        <fullName evidence="5">ribonuclease P</fullName>
        <ecNumber evidence="5">3.1.26.5</ecNumber>
    </recommendedName>
</protein>
<evidence type="ECO:0000256" key="13">
    <source>
        <dbReference type="ARBA" id="ARBA00023128"/>
    </source>
</evidence>
<keyword evidence="6" id="KW-0819">tRNA processing</keyword>
<dbReference type="AlphaFoldDB" id="T1IIL0"/>
<keyword evidence="11" id="KW-0460">Magnesium</keyword>
<evidence type="ECO:0000256" key="6">
    <source>
        <dbReference type="ARBA" id="ARBA00022694"/>
    </source>
</evidence>
<dbReference type="eggNOG" id="ENOG502QRKG">
    <property type="taxonomic scope" value="Eukaryota"/>
</dbReference>
<evidence type="ECO:0000256" key="8">
    <source>
        <dbReference type="ARBA" id="ARBA00022723"/>
    </source>
</evidence>
<keyword evidence="9" id="KW-0378">Hydrolase</keyword>
<dbReference type="STRING" id="126957.T1IIL0"/>
<dbReference type="EMBL" id="JH430185">
    <property type="status" value="NOT_ANNOTATED_CDS"/>
    <property type="molecule type" value="Genomic_DNA"/>
</dbReference>
<keyword evidence="8" id="KW-0479">Metal-binding</keyword>
<keyword evidence="12" id="KW-0809">Transit peptide</keyword>
<dbReference type="InterPro" id="IPR031595">
    <property type="entry name" value="PRORP_C"/>
</dbReference>
<comment type="catalytic activity">
    <reaction evidence="1">
        <text>Endonucleolytic cleavage of RNA, removing 5'-extranucleotides from tRNA precursor.</text>
        <dbReference type="EC" id="3.1.26.5"/>
    </reaction>
</comment>
<reference evidence="15" key="2">
    <citation type="submission" date="2015-02" db="UniProtKB">
        <authorList>
            <consortium name="EnsemblMetazoa"/>
        </authorList>
    </citation>
    <scope>IDENTIFICATION</scope>
</reference>
<dbReference type="Gene3D" id="3.40.50.11980">
    <property type="match status" value="1"/>
</dbReference>
<accession>T1IIL0</accession>
<feature type="domain" description="PRORP" evidence="14">
    <location>
        <begin position="245"/>
        <end position="448"/>
    </location>
</feature>
<evidence type="ECO:0000256" key="12">
    <source>
        <dbReference type="ARBA" id="ARBA00022946"/>
    </source>
</evidence>
<dbReference type="Gene3D" id="1.25.40.10">
    <property type="entry name" value="Tetratricopeptide repeat domain"/>
    <property type="match status" value="1"/>
</dbReference>
<evidence type="ECO:0000259" key="14">
    <source>
        <dbReference type="Pfam" id="PF16953"/>
    </source>
</evidence>
<dbReference type="PANTHER" id="PTHR13547:SF1">
    <property type="entry name" value="MITOCHONDRIAL RIBONUCLEASE P CATALYTIC SUBUNIT"/>
    <property type="match status" value="1"/>
</dbReference>
<evidence type="ECO:0000256" key="11">
    <source>
        <dbReference type="ARBA" id="ARBA00022842"/>
    </source>
</evidence>
<comment type="similarity">
    <text evidence="4">Belongs to the PPR family. P subfamily.</text>
</comment>
<comment type="subcellular location">
    <subcellularLocation>
        <location evidence="3">Mitochondrion</location>
    </subcellularLocation>
</comment>
<evidence type="ECO:0000256" key="4">
    <source>
        <dbReference type="ARBA" id="ARBA00007626"/>
    </source>
</evidence>
<evidence type="ECO:0000256" key="10">
    <source>
        <dbReference type="ARBA" id="ARBA00022833"/>
    </source>
</evidence>
<comment type="cofactor">
    <cofactor evidence="2">
        <name>Mg(2+)</name>
        <dbReference type="ChEBI" id="CHEBI:18420"/>
    </cofactor>
</comment>
<dbReference type="GO" id="GO:0046872">
    <property type="term" value="F:metal ion binding"/>
    <property type="evidence" value="ECO:0007669"/>
    <property type="project" value="UniProtKB-KW"/>
</dbReference>
<evidence type="ECO:0000256" key="1">
    <source>
        <dbReference type="ARBA" id="ARBA00000928"/>
    </source>
</evidence>
<dbReference type="GO" id="GO:0004526">
    <property type="term" value="F:ribonuclease P activity"/>
    <property type="evidence" value="ECO:0007669"/>
    <property type="project" value="UniProtKB-EC"/>
</dbReference>
<dbReference type="PANTHER" id="PTHR13547">
    <property type="match status" value="1"/>
</dbReference>